<feature type="signal peptide" evidence="1">
    <location>
        <begin position="1"/>
        <end position="29"/>
    </location>
</feature>
<dbReference type="AlphaFoldDB" id="A0A6A5ZKI4"/>
<accession>A0A6A5ZKI4</accession>
<proteinExistence type="predicted"/>
<evidence type="ECO:0000256" key="1">
    <source>
        <dbReference type="SAM" id="SignalP"/>
    </source>
</evidence>
<feature type="chain" id="PRO_5025367497" evidence="1">
    <location>
        <begin position="30"/>
        <end position="54"/>
    </location>
</feature>
<dbReference type="Proteomes" id="UP000799770">
    <property type="component" value="Unassembled WGS sequence"/>
</dbReference>
<organism evidence="2 3">
    <name type="scientific">Lophiotrema nucula</name>
    <dbReference type="NCBI Taxonomy" id="690887"/>
    <lineage>
        <taxon>Eukaryota</taxon>
        <taxon>Fungi</taxon>
        <taxon>Dikarya</taxon>
        <taxon>Ascomycota</taxon>
        <taxon>Pezizomycotina</taxon>
        <taxon>Dothideomycetes</taxon>
        <taxon>Pleosporomycetidae</taxon>
        <taxon>Pleosporales</taxon>
        <taxon>Lophiotremataceae</taxon>
        <taxon>Lophiotrema</taxon>
    </lineage>
</organism>
<dbReference type="EMBL" id="ML977314">
    <property type="protein sequence ID" value="KAF2120170.1"/>
    <property type="molecule type" value="Genomic_DNA"/>
</dbReference>
<keyword evidence="1" id="KW-0732">Signal</keyword>
<name>A0A6A5ZKI4_9PLEO</name>
<keyword evidence="3" id="KW-1185">Reference proteome</keyword>
<evidence type="ECO:0000313" key="2">
    <source>
        <dbReference type="EMBL" id="KAF2120170.1"/>
    </source>
</evidence>
<reference evidence="2" key="1">
    <citation type="journal article" date="2020" name="Stud. Mycol.">
        <title>101 Dothideomycetes genomes: a test case for predicting lifestyles and emergence of pathogens.</title>
        <authorList>
            <person name="Haridas S."/>
            <person name="Albert R."/>
            <person name="Binder M."/>
            <person name="Bloem J."/>
            <person name="Labutti K."/>
            <person name="Salamov A."/>
            <person name="Andreopoulos B."/>
            <person name="Baker S."/>
            <person name="Barry K."/>
            <person name="Bills G."/>
            <person name="Bluhm B."/>
            <person name="Cannon C."/>
            <person name="Castanera R."/>
            <person name="Culley D."/>
            <person name="Daum C."/>
            <person name="Ezra D."/>
            <person name="Gonzalez J."/>
            <person name="Henrissat B."/>
            <person name="Kuo A."/>
            <person name="Liang C."/>
            <person name="Lipzen A."/>
            <person name="Lutzoni F."/>
            <person name="Magnuson J."/>
            <person name="Mondo S."/>
            <person name="Nolan M."/>
            <person name="Ohm R."/>
            <person name="Pangilinan J."/>
            <person name="Park H.-J."/>
            <person name="Ramirez L."/>
            <person name="Alfaro M."/>
            <person name="Sun H."/>
            <person name="Tritt A."/>
            <person name="Yoshinaga Y."/>
            <person name="Zwiers L.-H."/>
            <person name="Turgeon B."/>
            <person name="Goodwin S."/>
            <person name="Spatafora J."/>
            <person name="Crous P."/>
            <person name="Grigoriev I."/>
        </authorList>
    </citation>
    <scope>NUCLEOTIDE SEQUENCE</scope>
    <source>
        <strain evidence="2">CBS 627.86</strain>
    </source>
</reference>
<gene>
    <name evidence="2" type="ORF">BDV96DRAFT_566806</name>
</gene>
<sequence>MLVVSRTLFVKLLMVCSCLIILKPGLTHGRCLHVHGSSHILDLDMKLHAGDNGC</sequence>
<protein>
    <submittedName>
        <fullName evidence="2">Uncharacterized protein</fullName>
    </submittedName>
</protein>
<evidence type="ECO:0000313" key="3">
    <source>
        <dbReference type="Proteomes" id="UP000799770"/>
    </source>
</evidence>